<evidence type="ECO:0000256" key="4">
    <source>
        <dbReference type="ARBA" id="ARBA00023284"/>
    </source>
</evidence>
<dbReference type="InterPro" id="IPR036249">
    <property type="entry name" value="Thioredoxin-like_sf"/>
</dbReference>
<evidence type="ECO:0000259" key="6">
    <source>
        <dbReference type="PROSITE" id="PS51352"/>
    </source>
</evidence>
<feature type="domain" description="Thioredoxin" evidence="6">
    <location>
        <begin position="44"/>
        <end position="184"/>
    </location>
</feature>
<dbReference type="EMBL" id="CP030041">
    <property type="protein sequence ID" value="AWW29433.1"/>
    <property type="molecule type" value="Genomic_DNA"/>
</dbReference>
<dbReference type="OrthoDB" id="1118217at2"/>
<reference evidence="7 8" key="1">
    <citation type="submission" date="2018-06" db="EMBL/GenBank/DDBJ databases">
        <title>Echinicola strongylocentroti sp. nov., isolated from a sea urchin Strongylocentrotus intermedius.</title>
        <authorList>
            <person name="Bae S.S."/>
        </authorList>
    </citation>
    <scope>NUCLEOTIDE SEQUENCE [LARGE SCALE GENOMIC DNA]</scope>
    <source>
        <strain evidence="7 8">MEBiC08714</strain>
    </source>
</reference>
<dbReference type="InterPro" id="IPR050553">
    <property type="entry name" value="Thioredoxin_ResA/DsbE_sf"/>
</dbReference>
<organism evidence="7 8">
    <name type="scientific">Echinicola strongylocentroti</name>
    <dbReference type="NCBI Taxonomy" id="1795355"/>
    <lineage>
        <taxon>Bacteria</taxon>
        <taxon>Pseudomonadati</taxon>
        <taxon>Bacteroidota</taxon>
        <taxon>Cytophagia</taxon>
        <taxon>Cytophagales</taxon>
        <taxon>Cyclobacteriaceae</taxon>
        <taxon>Echinicola</taxon>
    </lineage>
</organism>
<accession>A0A2Z4IG54</accession>
<comment type="subcellular location">
    <subcellularLocation>
        <location evidence="1">Cell envelope</location>
    </subcellularLocation>
</comment>
<dbReference type="RefSeq" id="WP_112782848.1">
    <property type="nucleotide sequence ID" value="NZ_CP030041.1"/>
</dbReference>
<proteinExistence type="predicted"/>
<evidence type="ECO:0000313" key="8">
    <source>
        <dbReference type="Proteomes" id="UP000248688"/>
    </source>
</evidence>
<dbReference type="KEGG" id="est:DN752_04340"/>
<protein>
    <recommendedName>
        <fullName evidence="6">Thioredoxin domain-containing protein</fullName>
    </recommendedName>
</protein>
<sequence length="454" mass="50801">MKKRTFLCFLALLCLFGSHLELYAKVAAGSPGGVGYPALPSDTLEIGDRLPFGKSFNRTYNHGGKRLSLDDFEGQYIVLAFWSSVCSSSTHALANLEGLQEEYADKIQFLPVTMDESRKVAEILEGYPNLQAVDLPMVVGERGLLRSFPHSTLPHFVVLDADREVVAITGLEDLTAKNLDTLLATGETSFRLKEDIRIPFENSEGLISGNEQIPDKNIGFQSALTRYIPGVRGAQMVSDERGGHIQLVNVPLYKLYRVAYSGKDLANYFGDNRIIAEGFGEEELFTDRTGIDYLEWMEAGGHVYGYEQLSPPGMDKFAMMREDLDRYFPHIEARVENREREVWAIVKKEGANFPPSTAEKVWYDVKPTGIRVDKSTLTGFVYYLNLYFMQNSAYPVMDLTGIDYPIDFEVKASLANLESLREGLNAIGLELVRQKAIIPVLVLKKTGTPKAFMP</sequence>
<dbReference type="GO" id="GO:0017004">
    <property type="term" value="P:cytochrome complex assembly"/>
    <property type="evidence" value="ECO:0007669"/>
    <property type="project" value="UniProtKB-KW"/>
</dbReference>
<keyword evidence="3" id="KW-1015">Disulfide bond</keyword>
<evidence type="ECO:0000256" key="2">
    <source>
        <dbReference type="ARBA" id="ARBA00022748"/>
    </source>
</evidence>
<evidence type="ECO:0000313" key="7">
    <source>
        <dbReference type="EMBL" id="AWW29433.1"/>
    </source>
</evidence>
<dbReference type="Gene3D" id="3.40.30.10">
    <property type="entry name" value="Glutaredoxin"/>
    <property type="match status" value="1"/>
</dbReference>
<dbReference type="InterPro" id="IPR000866">
    <property type="entry name" value="AhpC/TSA"/>
</dbReference>
<keyword evidence="5" id="KW-0732">Signal</keyword>
<name>A0A2Z4IG54_9BACT</name>
<dbReference type="GO" id="GO:0016209">
    <property type="term" value="F:antioxidant activity"/>
    <property type="evidence" value="ECO:0007669"/>
    <property type="project" value="InterPro"/>
</dbReference>
<dbReference type="SUPFAM" id="SSF52833">
    <property type="entry name" value="Thioredoxin-like"/>
    <property type="match status" value="1"/>
</dbReference>
<keyword evidence="2" id="KW-0201">Cytochrome c-type biogenesis</keyword>
<gene>
    <name evidence="7" type="ORF">DN752_04340</name>
</gene>
<keyword evidence="4" id="KW-0676">Redox-active center</keyword>
<dbReference type="Proteomes" id="UP000248688">
    <property type="component" value="Chromosome"/>
</dbReference>
<dbReference type="GO" id="GO:0016491">
    <property type="term" value="F:oxidoreductase activity"/>
    <property type="evidence" value="ECO:0007669"/>
    <property type="project" value="InterPro"/>
</dbReference>
<dbReference type="PANTHER" id="PTHR42852">
    <property type="entry name" value="THIOL:DISULFIDE INTERCHANGE PROTEIN DSBE"/>
    <property type="match status" value="1"/>
</dbReference>
<dbReference type="InterPro" id="IPR013766">
    <property type="entry name" value="Thioredoxin_domain"/>
</dbReference>
<dbReference type="GO" id="GO:0030313">
    <property type="term" value="C:cell envelope"/>
    <property type="evidence" value="ECO:0007669"/>
    <property type="project" value="UniProtKB-SubCell"/>
</dbReference>
<evidence type="ECO:0000256" key="3">
    <source>
        <dbReference type="ARBA" id="ARBA00023157"/>
    </source>
</evidence>
<dbReference type="PANTHER" id="PTHR42852:SF6">
    <property type="entry name" value="THIOL:DISULFIDE INTERCHANGE PROTEIN DSBE"/>
    <property type="match status" value="1"/>
</dbReference>
<dbReference type="CDD" id="cd02966">
    <property type="entry name" value="TlpA_like_family"/>
    <property type="match status" value="1"/>
</dbReference>
<dbReference type="AlphaFoldDB" id="A0A2Z4IG54"/>
<feature type="signal peptide" evidence="5">
    <location>
        <begin position="1"/>
        <end position="24"/>
    </location>
</feature>
<dbReference type="PROSITE" id="PS51352">
    <property type="entry name" value="THIOREDOXIN_2"/>
    <property type="match status" value="1"/>
</dbReference>
<dbReference type="Pfam" id="PF00578">
    <property type="entry name" value="AhpC-TSA"/>
    <property type="match status" value="1"/>
</dbReference>
<feature type="chain" id="PRO_5016278122" description="Thioredoxin domain-containing protein" evidence="5">
    <location>
        <begin position="25"/>
        <end position="454"/>
    </location>
</feature>
<keyword evidence="8" id="KW-1185">Reference proteome</keyword>
<evidence type="ECO:0000256" key="1">
    <source>
        <dbReference type="ARBA" id="ARBA00004196"/>
    </source>
</evidence>
<evidence type="ECO:0000256" key="5">
    <source>
        <dbReference type="SAM" id="SignalP"/>
    </source>
</evidence>